<dbReference type="SUPFAM" id="SSF118215">
    <property type="entry name" value="Proton glutamate symport protein"/>
    <property type="match status" value="1"/>
</dbReference>
<comment type="subcellular location">
    <subcellularLocation>
        <location evidence="1 8">Membrane</location>
        <topology evidence="1 8">Multi-pass membrane protein</topology>
    </subcellularLocation>
</comment>
<dbReference type="Gene3D" id="1.10.3860.10">
    <property type="entry name" value="Sodium:dicarboxylate symporter"/>
    <property type="match status" value="1"/>
</dbReference>
<evidence type="ECO:0000256" key="4">
    <source>
        <dbReference type="ARBA" id="ARBA00022847"/>
    </source>
</evidence>
<dbReference type="InterPro" id="IPR018107">
    <property type="entry name" value="Na-dicarboxylate_symporter_CS"/>
</dbReference>
<keyword evidence="2 8" id="KW-0813">Transport</keyword>
<feature type="transmembrane region" description="Helical" evidence="8">
    <location>
        <begin position="21"/>
        <end position="42"/>
    </location>
</feature>
<feature type="transmembrane region" description="Helical" evidence="8">
    <location>
        <begin position="95"/>
        <end position="116"/>
    </location>
</feature>
<evidence type="ECO:0000256" key="2">
    <source>
        <dbReference type="ARBA" id="ARBA00022448"/>
    </source>
</evidence>
<keyword evidence="6 8" id="KW-0472">Membrane</keyword>
<dbReference type="EMBL" id="LR790268">
    <property type="protein sequence ID" value="CAB3266130.1"/>
    <property type="molecule type" value="mRNA"/>
</dbReference>
<dbReference type="PANTHER" id="PTHR11958:SF63">
    <property type="entry name" value="AMINO ACID TRANSPORTER"/>
    <property type="match status" value="1"/>
</dbReference>
<keyword evidence="3 8" id="KW-0812">Transmembrane</keyword>
<feature type="transmembrane region" description="Helical" evidence="8">
    <location>
        <begin position="216"/>
        <end position="234"/>
    </location>
</feature>
<feature type="transmembrane region" description="Helical" evidence="8">
    <location>
        <begin position="255"/>
        <end position="279"/>
    </location>
</feature>
<dbReference type="GO" id="GO:0005886">
    <property type="term" value="C:plasma membrane"/>
    <property type="evidence" value="ECO:0007669"/>
    <property type="project" value="TreeGrafter"/>
</dbReference>
<dbReference type="InterPro" id="IPR036458">
    <property type="entry name" value="Na:dicarbo_symporter_sf"/>
</dbReference>
<dbReference type="GO" id="GO:0015175">
    <property type="term" value="F:neutral L-amino acid transmembrane transporter activity"/>
    <property type="evidence" value="ECO:0007669"/>
    <property type="project" value="TreeGrafter"/>
</dbReference>
<name>A0A6F9DSY9_9ASCI</name>
<evidence type="ECO:0000256" key="5">
    <source>
        <dbReference type="ARBA" id="ARBA00022989"/>
    </source>
</evidence>
<dbReference type="GO" id="GO:0005313">
    <property type="term" value="F:L-glutamate transmembrane transporter activity"/>
    <property type="evidence" value="ECO:0007669"/>
    <property type="project" value="TreeGrafter"/>
</dbReference>
<organism evidence="10">
    <name type="scientific">Phallusia mammillata</name>
    <dbReference type="NCBI Taxonomy" id="59560"/>
    <lineage>
        <taxon>Eukaryota</taxon>
        <taxon>Metazoa</taxon>
        <taxon>Chordata</taxon>
        <taxon>Tunicata</taxon>
        <taxon>Ascidiacea</taxon>
        <taxon>Phlebobranchia</taxon>
        <taxon>Ascidiidae</taxon>
        <taxon>Phallusia</taxon>
    </lineage>
</organism>
<reference evidence="10" key="1">
    <citation type="submission" date="2020-04" db="EMBL/GenBank/DDBJ databases">
        <authorList>
            <person name="Neveu A P."/>
        </authorList>
    </citation>
    <scope>NUCLEOTIDE SEQUENCE</scope>
    <source>
        <tissue evidence="10">Whole embryo</tissue>
    </source>
</reference>
<dbReference type="Pfam" id="PF00375">
    <property type="entry name" value="SDF"/>
    <property type="match status" value="1"/>
</dbReference>
<dbReference type="PRINTS" id="PR00173">
    <property type="entry name" value="EDTRNSPORT"/>
</dbReference>
<evidence type="ECO:0000256" key="8">
    <source>
        <dbReference type="RuleBase" id="RU361216"/>
    </source>
</evidence>
<evidence type="ECO:0000256" key="1">
    <source>
        <dbReference type="ARBA" id="ARBA00004141"/>
    </source>
</evidence>
<feature type="transmembrane region" description="Helical" evidence="8">
    <location>
        <begin position="62"/>
        <end position="83"/>
    </location>
</feature>
<accession>A0A6F9DSY9</accession>
<feature type="region of interest" description="Disordered" evidence="9">
    <location>
        <begin position="485"/>
        <end position="517"/>
    </location>
</feature>
<dbReference type="AlphaFoldDB" id="A0A6F9DSY9"/>
<dbReference type="GO" id="GO:0015501">
    <property type="term" value="F:glutamate:sodium symporter activity"/>
    <property type="evidence" value="ECO:0007669"/>
    <property type="project" value="TreeGrafter"/>
</dbReference>
<evidence type="ECO:0000256" key="6">
    <source>
        <dbReference type="ARBA" id="ARBA00023136"/>
    </source>
</evidence>
<keyword evidence="4 8" id="KW-0769">Symport</keyword>
<dbReference type="InterPro" id="IPR001991">
    <property type="entry name" value="Na-dicarboxylate_symporter"/>
</dbReference>
<evidence type="ECO:0000256" key="7">
    <source>
        <dbReference type="ARBA" id="ARBA00023180"/>
    </source>
</evidence>
<comment type="similarity">
    <text evidence="8">Belongs to the dicarboxylate/amino acid:cation symporter (DAACS) (TC 2.A.23) family.</text>
</comment>
<dbReference type="PROSITE" id="PS00714">
    <property type="entry name" value="NA_DICARBOXYL_SYMP_2"/>
    <property type="match status" value="1"/>
</dbReference>
<evidence type="ECO:0000256" key="3">
    <source>
        <dbReference type="ARBA" id="ARBA00022692"/>
    </source>
</evidence>
<feature type="transmembrane region" description="Helical" evidence="8">
    <location>
        <begin position="291"/>
        <end position="317"/>
    </location>
</feature>
<dbReference type="InterPro" id="IPR050746">
    <property type="entry name" value="DAACS"/>
</dbReference>
<gene>
    <name evidence="10" type="primary">Slc1a1-002</name>
</gene>
<keyword evidence="5 8" id="KW-1133">Transmembrane helix</keyword>
<evidence type="ECO:0000313" key="10">
    <source>
        <dbReference type="EMBL" id="CAB3266130.1"/>
    </source>
</evidence>
<keyword evidence="7" id="KW-0325">Glycoprotein</keyword>
<sequence length="517" mass="55582">MALNCNCSRAGILKFLKKQALLLATIASVVLGIVLGVAMRFANLSKLDITYFSFPGTLFVRMLKMVIVPIIICSLITAVSTIPKTAASKLGGRAVVYYFATTLISVIIGIVLVVSINPGGRFAQNRSGSLRKAEPVDTLLDLVRNLFPTNIVAATFSQEFSSRVPITSKMNVSTVVENPDTAGNFRVNSTAVPEEVTKWTEEDVAVDYKVALQSKSGINALGLIVFCLTFGLIIGQMGKPGRVLVKFFAAANEAILRMVWIIIWYGPIGIMFLIASKIMDMNNPQEELARFGLYMVTVIAGLIIHAFIVLPVIYFVVIRSNPFSYMLGALQAMLTALATSSSSATLPITITCAEKNNKVDSRAARFVLPIGATINMDGTALYEAVAAIFIAQSVNISLNFGQILAVSITATAASIGAAGVPQAGLVTLIIVLSAIGLPADDIQLILAIDWLLDRFRTSVNVWGDSVGAAVVAHLLREDFVRMDEEKNSVREDKEDDGGLSNHIFQPDNADPEEISSV</sequence>
<dbReference type="PANTHER" id="PTHR11958">
    <property type="entry name" value="SODIUM/DICARBOXYLATE SYMPORTER-RELATED"/>
    <property type="match status" value="1"/>
</dbReference>
<evidence type="ECO:0000256" key="9">
    <source>
        <dbReference type="SAM" id="MobiDB-lite"/>
    </source>
</evidence>
<protein>
    <recommendedName>
        <fullName evidence="8">Amino acid transporter</fullName>
    </recommendedName>
</protein>
<proteinExistence type="evidence at transcript level"/>